<organism evidence="1">
    <name type="scientific">Fusarium oxysporum f. sp. melonis 26406</name>
    <dbReference type="NCBI Taxonomy" id="1089452"/>
    <lineage>
        <taxon>Eukaryota</taxon>
        <taxon>Fungi</taxon>
        <taxon>Dikarya</taxon>
        <taxon>Ascomycota</taxon>
        <taxon>Pezizomycotina</taxon>
        <taxon>Sordariomycetes</taxon>
        <taxon>Hypocreomycetidae</taxon>
        <taxon>Hypocreales</taxon>
        <taxon>Nectriaceae</taxon>
        <taxon>Fusarium</taxon>
        <taxon>Fusarium oxysporum species complex</taxon>
    </lineage>
</organism>
<gene>
    <name evidence="1" type="ORF">FOMG_19173</name>
</gene>
<name>W9Z667_FUSOX</name>
<accession>W9Z667</accession>
<dbReference type="Proteomes" id="UP000030703">
    <property type="component" value="Unassembled WGS sequence"/>
</dbReference>
<dbReference type="AlphaFoldDB" id="W9Z667"/>
<dbReference type="HOGENOM" id="CLU_2454817_0_0_1"/>
<reference evidence="1" key="2">
    <citation type="submission" date="2014-02" db="EMBL/GenBank/DDBJ databases">
        <title>Annotation of the Genome Sequence of Fusarium oxysporum f. sp. melonis 26406.</title>
        <authorList>
            <consortium name="The Broad Institute Genomics Platform"/>
            <person name="Ma L.-J."/>
            <person name="Corby-Kistler H."/>
            <person name="Broz K."/>
            <person name="Gale L.R."/>
            <person name="Jonkers W."/>
            <person name="O'Donnell K."/>
            <person name="Ploetz R."/>
            <person name="Steinberg C."/>
            <person name="Schwartz D.C."/>
            <person name="VanEtten H."/>
            <person name="Zhou S."/>
            <person name="Young S.K."/>
            <person name="Zeng Q."/>
            <person name="Gargeya S."/>
            <person name="Fitzgerald M."/>
            <person name="Abouelleil A."/>
            <person name="Alvarado L."/>
            <person name="Chapman S.B."/>
            <person name="Gainer-Dewar J."/>
            <person name="Goldberg J."/>
            <person name="Griggs A."/>
            <person name="Gujja S."/>
            <person name="Hansen M."/>
            <person name="Howarth C."/>
            <person name="Imamovic A."/>
            <person name="Ireland A."/>
            <person name="Larimer J."/>
            <person name="McCowan C."/>
            <person name="Murphy C."/>
            <person name="Pearson M."/>
            <person name="Poon T.W."/>
            <person name="Priest M."/>
            <person name="Roberts A."/>
            <person name="Saif S."/>
            <person name="Shea T."/>
            <person name="Sykes S."/>
            <person name="Wortman J."/>
            <person name="Nusbaum C."/>
            <person name="Birren B."/>
        </authorList>
    </citation>
    <scope>NUCLEOTIDE SEQUENCE</scope>
    <source>
        <strain evidence="1">26406</strain>
    </source>
</reference>
<dbReference type="EMBL" id="KI980432">
    <property type="protein sequence ID" value="EXK24087.1"/>
    <property type="molecule type" value="Genomic_DNA"/>
</dbReference>
<protein>
    <submittedName>
        <fullName evidence="1">Uncharacterized protein</fullName>
    </submittedName>
</protein>
<reference evidence="1" key="1">
    <citation type="submission" date="2012-04" db="EMBL/GenBank/DDBJ databases">
        <title>The Genome Sequence of Fusarium oxysporum melonis.</title>
        <authorList>
            <consortium name="The Broad Institute Genome Sequencing Platform"/>
            <person name="Ma L.-J."/>
            <person name="Gale L.R."/>
            <person name="Schwartz D.C."/>
            <person name="Zhou S."/>
            <person name="Corby-Kistler H."/>
            <person name="Young S.K."/>
            <person name="Zeng Q."/>
            <person name="Gargeya S."/>
            <person name="Fitzgerald M."/>
            <person name="Haas B."/>
            <person name="Abouelleil A."/>
            <person name="Alvarado L."/>
            <person name="Arachchi H.M."/>
            <person name="Berlin A."/>
            <person name="Brown A."/>
            <person name="Chapman S.B."/>
            <person name="Chen Z."/>
            <person name="Dunbar C."/>
            <person name="Freedman E."/>
            <person name="Gearin G."/>
            <person name="Goldberg J."/>
            <person name="Griggs A."/>
            <person name="Gujja S."/>
            <person name="Heiman D."/>
            <person name="Howarth C."/>
            <person name="Larson L."/>
            <person name="Lui A."/>
            <person name="MacDonald P.J.P."/>
            <person name="Montmayeur A."/>
            <person name="Murphy C."/>
            <person name="Neiman D."/>
            <person name="Pearson M."/>
            <person name="Priest M."/>
            <person name="Roberts A."/>
            <person name="Saif S."/>
            <person name="Shea T."/>
            <person name="Shenoy N."/>
            <person name="Sisk P."/>
            <person name="Stolte C."/>
            <person name="Sykes S."/>
            <person name="Wortman J."/>
            <person name="Nusbaum C."/>
            <person name="Birren B."/>
        </authorList>
    </citation>
    <scope>NUCLEOTIDE SEQUENCE</scope>
    <source>
        <strain evidence="1">26406</strain>
    </source>
</reference>
<proteinExistence type="predicted"/>
<dbReference type="VEuPathDB" id="FungiDB:FOMG_19173"/>
<evidence type="ECO:0000313" key="1">
    <source>
        <dbReference type="EMBL" id="EXK24087.1"/>
    </source>
</evidence>
<sequence>MGNSFALPQTRSAFVTQMDPHYCFAPIYIRVIGIASRQYPIIDFKTPCQLQIPRSRKLFRSTSQQAMLCPKSSNENQMSMRILSIYFAG</sequence>